<dbReference type="RefSeq" id="WP_074716293.1">
    <property type="nucleotide sequence ID" value="NZ_FNWV01000005.1"/>
</dbReference>
<name>A0A1H6JM85_RUMFL</name>
<proteinExistence type="predicted"/>
<organism evidence="3 4">
    <name type="scientific">Ruminococcus flavefaciens</name>
    <dbReference type="NCBI Taxonomy" id="1265"/>
    <lineage>
        <taxon>Bacteria</taxon>
        <taxon>Bacillati</taxon>
        <taxon>Bacillota</taxon>
        <taxon>Clostridia</taxon>
        <taxon>Eubacteriales</taxon>
        <taxon>Oscillospiraceae</taxon>
        <taxon>Ruminococcus</taxon>
    </lineage>
</organism>
<evidence type="ECO:0000259" key="2">
    <source>
        <dbReference type="Pfam" id="PF13472"/>
    </source>
</evidence>
<dbReference type="GO" id="GO:0016787">
    <property type="term" value="F:hydrolase activity"/>
    <property type="evidence" value="ECO:0007669"/>
    <property type="project" value="UniProtKB-KW"/>
</dbReference>
<feature type="chain" id="PRO_5038926547" evidence="1">
    <location>
        <begin position="36"/>
        <end position="298"/>
    </location>
</feature>
<dbReference type="SUPFAM" id="SSF52266">
    <property type="entry name" value="SGNH hydrolase"/>
    <property type="match status" value="1"/>
</dbReference>
<dbReference type="EMBL" id="FNWV01000005">
    <property type="protein sequence ID" value="SEH60370.1"/>
    <property type="molecule type" value="Genomic_DNA"/>
</dbReference>
<dbReference type="InterPro" id="IPR036514">
    <property type="entry name" value="SGNH_hydro_sf"/>
</dbReference>
<dbReference type="InterPro" id="IPR013830">
    <property type="entry name" value="SGNH_hydro"/>
</dbReference>
<gene>
    <name evidence="3" type="ORF">SAMN02910265_01661</name>
</gene>
<dbReference type="Proteomes" id="UP000183190">
    <property type="component" value="Unassembled WGS sequence"/>
</dbReference>
<keyword evidence="1" id="KW-0732">Signal</keyword>
<accession>A0A1H6JM85</accession>
<feature type="signal peptide" evidence="1">
    <location>
        <begin position="1"/>
        <end position="35"/>
    </location>
</feature>
<dbReference type="Pfam" id="PF13472">
    <property type="entry name" value="Lipase_GDSL_2"/>
    <property type="match status" value="1"/>
</dbReference>
<evidence type="ECO:0000313" key="3">
    <source>
        <dbReference type="EMBL" id="SEH60370.1"/>
    </source>
</evidence>
<dbReference type="Gene3D" id="3.40.50.1110">
    <property type="entry name" value="SGNH hydrolase"/>
    <property type="match status" value="1"/>
</dbReference>
<evidence type="ECO:0000313" key="4">
    <source>
        <dbReference type="Proteomes" id="UP000183190"/>
    </source>
</evidence>
<reference evidence="3 4" key="1">
    <citation type="submission" date="2016-10" db="EMBL/GenBank/DDBJ databases">
        <authorList>
            <person name="de Groot N.N."/>
        </authorList>
    </citation>
    <scope>NUCLEOTIDE SEQUENCE [LARGE SCALE GENOMIC DNA]</scope>
    <source>
        <strain evidence="3 4">YAD2003</strain>
    </source>
</reference>
<evidence type="ECO:0000256" key="1">
    <source>
        <dbReference type="SAM" id="SignalP"/>
    </source>
</evidence>
<protein>
    <submittedName>
        <fullName evidence="3">GDSL-like Lipase/Acylhydrolase</fullName>
    </submittedName>
</protein>
<feature type="domain" description="SGNH hydrolase-type esterase" evidence="2">
    <location>
        <begin position="112"/>
        <end position="271"/>
    </location>
</feature>
<sequence>MKNKLLQLLKCPMAGLLILLSLSVSLCLTSSLGHAEKITDDQSMELNDVIETVSKLINIEFTCPPTTATTTSATTTTTTVTTTSQYEICEPTKLAGQSPNSKFYQERLAIAGDSITLGLNYYGFIPDMHSIAGDSVSIWNLDYFTFDLGGGEMGMIDAIDYVHPRLLYMSIGMNDVNLNYPDTYVERYREIINELIKRMPDINIVVAAITPVSSDCNVVRNDIIREYNAALKKMIKDMKLPQVVFFDTYSVLCDNEQNLKDGYSSGDGMHLYIPCYNDILTALFDFLDTTDFKQRLGG</sequence>
<dbReference type="AlphaFoldDB" id="A0A1H6JM85"/>
<keyword evidence="3" id="KW-0378">Hydrolase</keyword>